<sequence>MSIRTVSPLVIAAELGRYARSRLDHLTDGRPLYIPGFDTEADPVVATGTAALYRHPYSVSQLPLLTVHFDTMLDPAPVTPWLVSLAHLAHHDCPACVTTWIEAERCAQELPAASAQFHVVETPAAVVLLHYEDHP</sequence>
<dbReference type="RefSeq" id="WP_046361766.1">
    <property type="nucleotide sequence ID" value="NZ_LAUZ02000015.1"/>
</dbReference>
<reference evidence="1 2" key="1">
    <citation type="journal article" date="2015" name="Genome Announc.">
        <title>Draft Genome Sequence of Mycobacterium obuense Strain UC1, Isolated from Patient Sputum.</title>
        <authorList>
            <person name="Greninger A.L."/>
            <person name="Cunningham G."/>
            <person name="Hsu E.D."/>
            <person name="Yu J.M."/>
            <person name="Chiu C.Y."/>
            <person name="Miller S."/>
        </authorList>
    </citation>
    <scope>NUCLEOTIDE SEQUENCE [LARGE SCALE GENOMIC DNA]</scope>
    <source>
        <strain evidence="1 2">UC1</strain>
    </source>
</reference>
<keyword evidence="2" id="KW-1185">Reference proteome</keyword>
<name>A0A0M2K2W0_9MYCO</name>
<dbReference type="EMBL" id="LAUZ02000015">
    <property type="protein sequence ID" value="KKF03246.1"/>
    <property type="molecule type" value="Genomic_DNA"/>
</dbReference>
<accession>A0A0M2K2W0</accession>
<organism evidence="1 2">
    <name type="scientific">Mycolicibacterium obuense</name>
    <dbReference type="NCBI Taxonomy" id="1807"/>
    <lineage>
        <taxon>Bacteria</taxon>
        <taxon>Bacillati</taxon>
        <taxon>Actinomycetota</taxon>
        <taxon>Actinomycetes</taxon>
        <taxon>Mycobacteriales</taxon>
        <taxon>Mycobacteriaceae</taxon>
        <taxon>Mycolicibacterium</taxon>
    </lineage>
</organism>
<evidence type="ECO:0000313" key="1">
    <source>
        <dbReference type="EMBL" id="KKF03246.1"/>
    </source>
</evidence>
<dbReference type="Proteomes" id="UP000034150">
    <property type="component" value="Unassembled WGS sequence"/>
</dbReference>
<dbReference type="OrthoDB" id="4621422at2"/>
<gene>
    <name evidence="1" type="ORF">WN67_03895</name>
</gene>
<comment type="caution">
    <text evidence="1">The sequence shown here is derived from an EMBL/GenBank/DDBJ whole genome shotgun (WGS) entry which is preliminary data.</text>
</comment>
<dbReference type="PATRIC" id="fig|1807.13.peg.1790"/>
<proteinExistence type="predicted"/>
<dbReference type="AlphaFoldDB" id="A0A0M2K2W0"/>
<evidence type="ECO:0000313" key="2">
    <source>
        <dbReference type="Proteomes" id="UP000034150"/>
    </source>
</evidence>
<protein>
    <submittedName>
        <fullName evidence="1">Uncharacterized protein</fullName>
    </submittedName>
</protein>